<dbReference type="InterPro" id="IPR016024">
    <property type="entry name" value="ARM-type_fold"/>
</dbReference>
<reference evidence="4" key="1">
    <citation type="journal article" date="2013" name="Science">
        <title>The Amborella genome and the evolution of flowering plants.</title>
        <authorList>
            <consortium name="Amborella Genome Project"/>
        </authorList>
    </citation>
    <scope>NUCLEOTIDE SEQUENCE [LARGE SCALE GENOMIC DNA]</scope>
</reference>
<dbReference type="AlphaFoldDB" id="W1NMT3"/>
<evidence type="ECO:0000313" key="3">
    <source>
        <dbReference type="EMBL" id="ERM96823.1"/>
    </source>
</evidence>
<feature type="domain" description="LRRK2 ARM repeat" evidence="2">
    <location>
        <begin position="269"/>
        <end position="476"/>
    </location>
</feature>
<keyword evidence="1" id="KW-0677">Repeat</keyword>
<evidence type="ECO:0000256" key="1">
    <source>
        <dbReference type="ARBA" id="ARBA00022737"/>
    </source>
</evidence>
<accession>W1NMT3</accession>
<gene>
    <name evidence="3" type="ORF">AMTR_s00128p00071310</name>
</gene>
<dbReference type="EMBL" id="KI396767">
    <property type="protein sequence ID" value="ERM96823.1"/>
    <property type="molecule type" value="Genomic_DNA"/>
</dbReference>
<dbReference type="Gramene" id="ERM96823">
    <property type="protein sequence ID" value="ERM96823"/>
    <property type="gene ID" value="AMTR_s00128p00071310"/>
</dbReference>
<dbReference type="InterPro" id="IPR056597">
    <property type="entry name" value="ARM_LRRK2"/>
</dbReference>
<dbReference type="SUPFAM" id="SSF48371">
    <property type="entry name" value="ARM repeat"/>
    <property type="match status" value="1"/>
</dbReference>
<dbReference type="eggNOG" id="KOG2164">
    <property type="taxonomic scope" value="Eukaryota"/>
</dbReference>
<sequence>MDSSKKVHISQQAFDSLVRENMEDLGMDPQEALQDAIDTLKLQGVDLSAIIKWAPGVCGANENPVIQALDNLKEIFTRLSSSGFEAITLAKGSDECGFEKFIASAADLEEMVELLGKLHSLCCDEKLGNASIVTRNGGVELLVSICSDLIPEYERPLSSALRTLSSVLHDFQGKEIFRKTDGPKALMDILKKYSQNISILDGGLAVVTAAATGNEILKESFMDLKIDEFLTQLLRSLTNYGMPSLYDAIRALLTADDGRVLASQVYGYARRFAKIGAHSSLLDSLRQERLKSSSLIFAATALRTIAVNDEICRSIAESGGLDVVLQCIDDSGARNDKAVAKACCTLLCKLAGSDSNKSCTIQKGGLNILIKLSSRFSDDPSILLEIMSIVCALSLRSPENASAAIEAGVGDVAIEAMQKFPAAHQMQRQACLMIRNLVARNHENRSILLNNGIETLVRKAKENHESCKDAATAALRDLGLDNYNV</sequence>
<dbReference type="eggNOG" id="KOG4199">
    <property type="taxonomic scope" value="Eukaryota"/>
</dbReference>
<dbReference type="STRING" id="13333.W1NMT3"/>
<dbReference type="InterPro" id="IPR000225">
    <property type="entry name" value="Armadillo"/>
</dbReference>
<evidence type="ECO:0000313" key="4">
    <source>
        <dbReference type="Proteomes" id="UP000017836"/>
    </source>
</evidence>
<dbReference type="PANTHER" id="PTHR22895:SF0">
    <property type="entry name" value="ARMADILLO REPEAT-CONTAINING PROTEIN 6"/>
    <property type="match status" value="1"/>
</dbReference>
<dbReference type="SMART" id="SM00185">
    <property type="entry name" value="ARM"/>
    <property type="match status" value="4"/>
</dbReference>
<dbReference type="PANTHER" id="PTHR22895">
    <property type="entry name" value="ARMADILLO REPEAT-CONTAINING PROTEIN 6"/>
    <property type="match status" value="1"/>
</dbReference>
<name>W1NMT3_AMBTC</name>
<dbReference type="OrthoDB" id="449062at2759"/>
<dbReference type="Proteomes" id="UP000017836">
    <property type="component" value="Unassembled WGS sequence"/>
</dbReference>
<protein>
    <recommendedName>
        <fullName evidence="2">LRRK2 ARM repeat domain-containing protein</fullName>
    </recommendedName>
</protein>
<keyword evidence="4" id="KW-1185">Reference proteome</keyword>
<dbReference type="InterPro" id="IPR011989">
    <property type="entry name" value="ARM-like"/>
</dbReference>
<dbReference type="HOGENOM" id="CLU_039447_0_0_1"/>
<dbReference type="Gene3D" id="1.25.10.10">
    <property type="entry name" value="Leucine-rich Repeat Variant"/>
    <property type="match status" value="2"/>
</dbReference>
<dbReference type="Pfam" id="PF23744">
    <property type="entry name" value="ARM_LRRK2"/>
    <property type="match status" value="1"/>
</dbReference>
<dbReference type="OMA" id="THKQPDL"/>
<organism evidence="3 4">
    <name type="scientific">Amborella trichopoda</name>
    <dbReference type="NCBI Taxonomy" id="13333"/>
    <lineage>
        <taxon>Eukaryota</taxon>
        <taxon>Viridiplantae</taxon>
        <taxon>Streptophyta</taxon>
        <taxon>Embryophyta</taxon>
        <taxon>Tracheophyta</taxon>
        <taxon>Spermatophyta</taxon>
        <taxon>Magnoliopsida</taxon>
        <taxon>Amborellales</taxon>
        <taxon>Amborellaceae</taxon>
        <taxon>Amborella</taxon>
    </lineage>
</organism>
<evidence type="ECO:0000259" key="2">
    <source>
        <dbReference type="Pfam" id="PF23744"/>
    </source>
</evidence>
<proteinExistence type="predicted"/>
<dbReference type="KEGG" id="atr:18424767"/>